<keyword evidence="4" id="KW-1185">Reference proteome</keyword>
<feature type="region of interest" description="Disordered" evidence="2">
    <location>
        <begin position="589"/>
        <end position="619"/>
    </location>
</feature>
<feature type="coiled-coil region" evidence="1">
    <location>
        <begin position="75"/>
        <end position="120"/>
    </location>
</feature>
<gene>
    <name evidence="3" type="ORF">LARSCL_LOCUS7294</name>
</gene>
<evidence type="ECO:0000256" key="2">
    <source>
        <dbReference type="SAM" id="MobiDB-lite"/>
    </source>
</evidence>
<feature type="compositionally biased region" description="Basic and acidic residues" evidence="2">
    <location>
        <begin position="553"/>
        <end position="566"/>
    </location>
</feature>
<feature type="region of interest" description="Disordered" evidence="2">
    <location>
        <begin position="786"/>
        <end position="810"/>
    </location>
</feature>
<evidence type="ECO:0000256" key="1">
    <source>
        <dbReference type="SAM" id="Coils"/>
    </source>
</evidence>
<name>A0AAV1ZQP9_9ARAC</name>
<evidence type="ECO:0000313" key="3">
    <source>
        <dbReference type="EMBL" id="CAL1274112.1"/>
    </source>
</evidence>
<comment type="caution">
    <text evidence="3">The sequence shown here is derived from an EMBL/GenBank/DDBJ whole genome shotgun (WGS) entry which is preliminary data.</text>
</comment>
<evidence type="ECO:0000313" key="4">
    <source>
        <dbReference type="Proteomes" id="UP001497382"/>
    </source>
</evidence>
<feature type="compositionally biased region" description="Basic and acidic residues" evidence="2">
    <location>
        <begin position="603"/>
        <end position="616"/>
    </location>
</feature>
<feature type="region of interest" description="Disordered" evidence="2">
    <location>
        <begin position="536"/>
        <end position="566"/>
    </location>
</feature>
<feature type="compositionally biased region" description="Basic residues" evidence="2">
    <location>
        <begin position="1749"/>
        <end position="1767"/>
    </location>
</feature>
<protein>
    <submittedName>
        <fullName evidence="3">Uncharacterized protein</fullName>
    </submittedName>
</protein>
<organism evidence="3 4">
    <name type="scientific">Larinioides sclopetarius</name>
    <dbReference type="NCBI Taxonomy" id="280406"/>
    <lineage>
        <taxon>Eukaryota</taxon>
        <taxon>Metazoa</taxon>
        <taxon>Ecdysozoa</taxon>
        <taxon>Arthropoda</taxon>
        <taxon>Chelicerata</taxon>
        <taxon>Arachnida</taxon>
        <taxon>Araneae</taxon>
        <taxon>Araneomorphae</taxon>
        <taxon>Entelegynae</taxon>
        <taxon>Araneoidea</taxon>
        <taxon>Araneidae</taxon>
        <taxon>Larinioides</taxon>
    </lineage>
</organism>
<dbReference type="EMBL" id="CAXIEN010000073">
    <property type="protein sequence ID" value="CAL1274112.1"/>
    <property type="molecule type" value="Genomic_DNA"/>
</dbReference>
<feature type="region of interest" description="Disordered" evidence="2">
    <location>
        <begin position="1401"/>
        <end position="1442"/>
    </location>
</feature>
<feature type="region of interest" description="Disordered" evidence="2">
    <location>
        <begin position="1742"/>
        <end position="1767"/>
    </location>
</feature>
<feature type="compositionally biased region" description="Polar residues" evidence="2">
    <location>
        <begin position="1227"/>
        <end position="1237"/>
    </location>
</feature>
<dbReference type="Proteomes" id="UP001497382">
    <property type="component" value="Unassembled WGS sequence"/>
</dbReference>
<proteinExistence type="predicted"/>
<feature type="compositionally biased region" description="Polar residues" evidence="2">
    <location>
        <begin position="536"/>
        <end position="549"/>
    </location>
</feature>
<reference evidence="3 4" key="1">
    <citation type="submission" date="2024-04" db="EMBL/GenBank/DDBJ databases">
        <authorList>
            <person name="Rising A."/>
            <person name="Reimegard J."/>
            <person name="Sonavane S."/>
            <person name="Akerstrom W."/>
            <person name="Nylinder S."/>
            <person name="Hedman E."/>
            <person name="Kallberg Y."/>
        </authorList>
    </citation>
    <scope>NUCLEOTIDE SEQUENCE [LARGE SCALE GENOMIC DNA]</scope>
</reference>
<feature type="compositionally biased region" description="Polar residues" evidence="2">
    <location>
        <begin position="1412"/>
        <end position="1435"/>
    </location>
</feature>
<feature type="region of interest" description="Disordered" evidence="2">
    <location>
        <begin position="1218"/>
        <end position="1237"/>
    </location>
</feature>
<feature type="region of interest" description="Disordered" evidence="2">
    <location>
        <begin position="1098"/>
        <end position="1134"/>
    </location>
</feature>
<keyword evidence="1" id="KW-0175">Coiled coil</keyword>
<sequence length="1767" mass="196854">MAEKYLQKRQICQRGQESTRMDDIIKDTIIVSKIKEKDTNTFKEIEEGLIHDGNIEKEQIAAEYEAIVKKQLQMLQADERGRQALQNEIAEIRRKQEKRADALKARAKALEIEKDRAKRIANRPPPLPRSVRLLLKEQAKKDHELVAEDVISNISPSEGIFEEDIENSEDKENIDEEYLAEKRKMQEEWNKKAKKRFNEALKKDRQKQEHDAILKDIENAERLNRRQMARNISEPTGEVPNYLPDKLHHAEKQVAMEDAVENIFKKKNPKEHAVEDLEGYQDKWEAKYKQLDSVMESKMIDCVPSFVKENYSYLLQEETTLQCGKRFSGLDDSSDDLNMAYIESPPADVLNNSKEIDAVISQLDQMRIELNEAYEKEFKPLLETKAAPKIVLVDKSVETDILKLPTEDKAIEVERTPPKKQAPSSSRSVQVDILQGGVMSYQRRHLGNMYRSHTNNSGRYLPESFACQLDTTSEVKSPRSAIESWSSSSYWSLPSKHGLPNVCKYCDSPGCTIPLVEDEKLHKDCVPLGKSLSKQSVDMTTKSLPTVNDSSDELVKARHSSSDELHSSSVKSKLTSYIQLVADKYLKKSTTSPEALRSPEVPRVGDETPPKADSKEPIAISKSKISEYVDISGRLSANTDPVQTSSVSSKHFFRKQSVVGKETSTLASDEAGQPKYDQLGLNMLKSSDYDLLTNMNSSGEDELLKNCREFIAANLSDVISPENRIETVSADVSHSSDQSASPDITTEQHYKKESLTGYVYHDLSTIPEMDSVLTNDTKETSLVETRGSLAKKSLPEKTGLEDISPDEVDTTSASLVDAPISEVSEIAKSIQFIRKLTPEPVGMDDTSKEHAPFISDSLSNLQTPKNLIPNIQFLPDDQISSFSSIMDAKTSDGVSGSSGLLTPSPVPTLKSVSATKPQVLPYSSSLRDSKAAQSPLTSSSALSKYFQDISSIRHVSETSFKSYGEAPFPVQMDIGIQAELLESSLGTSLPMTPHSYMSTQGSISGKQKYHNVMKMNHLPSKKSEVFKTPDSNLDSFKPLSLLMSDVSTPKETSVKHANIISNEKDIQFLDKLNKNYQCESSTSSSNFQPMTPHTYFSNISQTTSKYPSESMKNLSPSKDSSQVPGIDISSQKNIDDSNLGSFKPLSLLMSDVSTPKDAYVKHTNITSNEKDTQFLDKLNEKYQYESSAGSSNFQPMTPHSNFLSIDQTTPKSLYESIKNFSPRKDGNQASGIGISSQKNIDDSNLGSYKPLSLLMSDVSTPKDTYVKHTNIISNEKDVEFLDKINEKYQYESSAGSSYFQPMTPHSYFSSPSDIPASSNYRLNEFSVGKELKEGSVNLRLKIPIPLNKKAFSPTNEELEASGDPKSFTYPIRLKLDVKDFANPPKNNENCIVDDSHVEQGLSKDNFKKGNPSKGQMLSSKTLSKNYTDSVNSSIQHTRKEQKAVKVTSSGFVPHFSPEDFTQSEKNQVDGNKQDLLTTSITNTTVGKAYISSKDPFRSLPSTNNAVTFSDCKGSLKNSASVINNDLKNSPNVASSVEHERGCFSSSHFDVLAPSTSPNPILQALAQQLASSSSKLCTPCATPSNGSSTENLSEMFAESRITYQSTPVKSIEELIQETGILEEPSLTLMNTEITIRPDSPEKSRLFSEGSLLSEDFKTPSSLQSAFLTPDTLDTPSGSASSPYYCDSPSLISFMKHEQSCLTSGDVGEKKLSSEKTSQNEYKKRTKRLWNNLEEVRTKKLLEERKEQMRKNRLKMKSYSKKAITPKKK</sequence>
<accession>A0AAV1ZQP9</accession>